<feature type="transmembrane region" description="Helical" evidence="1">
    <location>
        <begin position="12"/>
        <end position="33"/>
    </location>
</feature>
<proteinExistence type="predicted"/>
<dbReference type="EMBL" id="BSSU01000010">
    <property type="protein sequence ID" value="GLX82681.1"/>
    <property type="molecule type" value="Genomic_DNA"/>
</dbReference>
<evidence type="ECO:0000256" key="1">
    <source>
        <dbReference type="SAM" id="Phobius"/>
    </source>
</evidence>
<keyword evidence="1" id="KW-0812">Transmembrane</keyword>
<comment type="caution">
    <text evidence="2">The sequence shown here is derived from an EMBL/GenBank/DDBJ whole genome shotgun (WGS) entry which is preliminary data.</text>
</comment>
<keyword evidence="3" id="KW-1185">Reference proteome</keyword>
<dbReference type="Proteomes" id="UP001157133">
    <property type="component" value="Unassembled WGS sequence"/>
</dbReference>
<evidence type="ECO:0000313" key="3">
    <source>
        <dbReference type="Proteomes" id="UP001157133"/>
    </source>
</evidence>
<name>A0ABQ6H724_9GAMM</name>
<dbReference type="RefSeq" id="WP_284208052.1">
    <property type="nucleotide sequence ID" value="NZ_BSSU01000010.1"/>
</dbReference>
<protein>
    <submittedName>
        <fullName evidence="2">Uncharacterized protein</fullName>
    </submittedName>
</protein>
<evidence type="ECO:0000313" key="2">
    <source>
        <dbReference type="EMBL" id="GLX82681.1"/>
    </source>
</evidence>
<feature type="transmembrane region" description="Helical" evidence="1">
    <location>
        <begin position="39"/>
        <end position="68"/>
    </location>
</feature>
<reference evidence="2 3" key="1">
    <citation type="submission" date="2023-03" db="EMBL/GenBank/DDBJ databases">
        <title>Draft genome sequence of Thalassotalea eurytherma JCM 18482T.</title>
        <authorList>
            <person name="Sawabe T."/>
        </authorList>
    </citation>
    <scope>NUCLEOTIDE SEQUENCE [LARGE SCALE GENOMIC DNA]</scope>
    <source>
        <strain evidence="2 3">JCM 18482</strain>
    </source>
</reference>
<keyword evidence="1" id="KW-1133">Transmembrane helix</keyword>
<keyword evidence="1" id="KW-0472">Membrane</keyword>
<accession>A0ABQ6H724</accession>
<gene>
    <name evidence="2" type="ORF">theurythT_21330</name>
</gene>
<organism evidence="2 3">
    <name type="scientific">Thalassotalea eurytherma</name>
    <dbReference type="NCBI Taxonomy" id="1144278"/>
    <lineage>
        <taxon>Bacteria</taxon>
        <taxon>Pseudomonadati</taxon>
        <taxon>Pseudomonadota</taxon>
        <taxon>Gammaproteobacteria</taxon>
        <taxon>Alteromonadales</taxon>
        <taxon>Colwelliaceae</taxon>
        <taxon>Thalassotalea</taxon>
    </lineage>
</organism>
<sequence>MSESALIKLLKIVIISGLCLLLLGHYFISYANLPQRLGVAGMIISAGCIAIGLILSLPTKMYLTFLLVKRENEKRAKHK</sequence>